<organism evidence="2 3">
    <name type="scientific">Propionibacterium cyclohexanicum</name>
    <dbReference type="NCBI Taxonomy" id="64702"/>
    <lineage>
        <taxon>Bacteria</taxon>
        <taxon>Bacillati</taxon>
        <taxon>Actinomycetota</taxon>
        <taxon>Actinomycetes</taxon>
        <taxon>Propionibacteriales</taxon>
        <taxon>Propionibacteriaceae</taxon>
        <taxon>Propionibacterium</taxon>
    </lineage>
</organism>
<keyword evidence="1" id="KW-1133">Transmembrane helix</keyword>
<keyword evidence="1" id="KW-0472">Membrane</keyword>
<evidence type="ECO:0000313" key="3">
    <source>
        <dbReference type="Proteomes" id="UP000198815"/>
    </source>
</evidence>
<protein>
    <submittedName>
        <fullName evidence="2">Membrane proteinase PrsW, cleaves anti-sigma factor RsiW, M82 family</fullName>
    </submittedName>
</protein>
<dbReference type="PANTHER" id="PTHR36844:SF1">
    <property type="entry name" value="PROTEASE PRSW"/>
    <property type="match status" value="1"/>
</dbReference>
<feature type="transmembrane region" description="Helical" evidence="1">
    <location>
        <begin position="33"/>
        <end position="52"/>
    </location>
</feature>
<feature type="transmembrane region" description="Helical" evidence="1">
    <location>
        <begin position="119"/>
        <end position="137"/>
    </location>
</feature>
<keyword evidence="3" id="KW-1185">Reference proteome</keyword>
<dbReference type="AlphaFoldDB" id="A0A1H9TME4"/>
<reference evidence="2 3" key="1">
    <citation type="submission" date="2016-10" db="EMBL/GenBank/DDBJ databases">
        <authorList>
            <person name="de Groot N.N."/>
        </authorList>
    </citation>
    <scope>NUCLEOTIDE SEQUENCE [LARGE SCALE GENOMIC DNA]</scope>
    <source>
        <strain evidence="2 3">DSM 16859</strain>
    </source>
</reference>
<evidence type="ECO:0000313" key="2">
    <source>
        <dbReference type="EMBL" id="SER98248.1"/>
    </source>
</evidence>
<dbReference type="Proteomes" id="UP000198815">
    <property type="component" value="Unassembled WGS sequence"/>
</dbReference>
<dbReference type="GO" id="GO:0008233">
    <property type="term" value="F:peptidase activity"/>
    <property type="evidence" value="ECO:0007669"/>
    <property type="project" value="InterPro"/>
</dbReference>
<feature type="transmembrane region" description="Helical" evidence="1">
    <location>
        <begin position="267"/>
        <end position="286"/>
    </location>
</feature>
<keyword evidence="1" id="KW-0812">Transmembrane</keyword>
<dbReference type="EMBL" id="FOGZ01000025">
    <property type="protein sequence ID" value="SER98248.1"/>
    <property type="molecule type" value="Genomic_DNA"/>
</dbReference>
<sequence length="467" mass="50950">MVVADARARRLSGLPRAHRPGESRRQRILRNPLSWLAAVFFPLCVVLLWQVYLSYRRTITEAVGNYTAEHGGVRSEPTVSQFNEALWRCTKLALVTLVIGVVVFWLIDRLRPTSLLLKAVCLAWGGAVAVYFAANANDWVASRLTVDRSDPMGSARAAIYVAPFVEEAAKATVLFLLAILVRYRIVGVMQSVALAGMSAVGFAVVEDIVYYVRTYLYGSMVYGVDANQALHEIYVARGLQTWWGHPLFTSCTAIGLAVALRSRSTFVRVLAPVAGYLFAAGLHMAFNGSQVAGGGQTLLFIVGGSIILALLVRLVVHCRSEARVLGARLQDLVIAGWLDPRDPIVYSSFLRRGKLLVAALLRGPRVFGATHRMLSLMTEVAYLRAAVTAGVVDGAANLHGRELLADIAALRPVALHETEGLSVKPDNWTWQNIAARLRGWWHVVRGPRRPRFAPPSGAPVPVGSAAR</sequence>
<gene>
    <name evidence="2" type="ORF">SAMN05443377_12512</name>
</gene>
<dbReference type="Pfam" id="PF13367">
    <property type="entry name" value="PrsW-protease"/>
    <property type="match status" value="1"/>
</dbReference>
<name>A0A1H9TME4_9ACTN</name>
<feature type="transmembrane region" description="Helical" evidence="1">
    <location>
        <begin position="298"/>
        <end position="316"/>
    </location>
</feature>
<evidence type="ECO:0000256" key="1">
    <source>
        <dbReference type="SAM" id="Phobius"/>
    </source>
</evidence>
<accession>A0A1H9TME4</accession>
<proteinExistence type="predicted"/>
<feature type="transmembrane region" description="Helical" evidence="1">
    <location>
        <begin position="157"/>
        <end position="180"/>
    </location>
</feature>
<feature type="transmembrane region" description="Helical" evidence="1">
    <location>
        <begin position="85"/>
        <end position="107"/>
    </location>
</feature>
<feature type="transmembrane region" description="Helical" evidence="1">
    <location>
        <begin position="192"/>
        <end position="212"/>
    </location>
</feature>
<dbReference type="InterPro" id="IPR026898">
    <property type="entry name" value="PrsW"/>
</dbReference>
<dbReference type="STRING" id="64702.SAMN05443377_12512"/>
<feature type="transmembrane region" description="Helical" evidence="1">
    <location>
        <begin position="242"/>
        <end position="260"/>
    </location>
</feature>
<dbReference type="PANTHER" id="PTHR36844">
    <property type="entry name" value="PROTEASE PRSW"/>
    <property type="match status" value="1"/>
</dbReference>